<comment type="similarity">
    <text evidence="2">Belongs to the TCF/LEF family.</text>
</comment>
<comment type="subcellular location">
    <subcellularLocation>
        <location evidence="1">Nucleus</location>
    </subcellularLocation>
</comment>
<evidence type="ECO:0000256" key="3">
    <source>
        <dbReference type="ARBA" id="ARBA00022687"/>
    </source>
</evidence>
<dbReference type="InterPro" id="IPR009071">
    <property type="entry name" value="HMG_box_dom"/>
</dbReference>
<keyword evidence="8 9" id="KW-0539">Nucleus</keyword>
<feature type="non-terminal residue" evidence="12">
    <location>
        <position position="1"/>
    </location>
</feature>
<dbReference type="Pfam" id="PF00505">
    <property type="entry name" value="HMG_box"/>
    <property type="match status" value="1"/>
</dbReference>
<name>A0A8S4QQX1_9NEOP</name>
<evidence type="ECO:0000256" key="6">
    <source>
        <dbReference type="ARBA" id="ARBA00023159"/>
    </source>
</evidence>
<protein>
    <submittedName>
        <fullName evidence="12">Jg21887 protein</fullName>
    </submittedName>
</protein>
<dbReference type="SUPFAM" id="SSF47095">
    <property type="entry name" value="HMG-box"/>
    <property type="match status" value="1"/>
</dbReference>
<keyword evidence="5 9" id="KW-0238">DNA-binding</keyword>
<evidence type="ECO:0000256" key="1">
    <source>
        <dbReference type="ARBA" id="ARBA00004123"/>
    </source>
</evidence>
<evidence type="ECO:0000256" key="7">
    <source>
        <dbReference type="ARBA" id="ARBA00023163"/>
    </source>
</evidence>
<sequence length="59" mass="6966">WHSLSREEQAKYYEKARQERQLHMQLYPGWSARDNYGYGSKKKKRKKDRGPAELGGIGP</sequence>
<evidence type="ECO:0000256" key="10">
    <source>
        <dbReference type="SAM" id="MobiDB-lite"/>
    </source>
</evidence>
<dbReference type="GO" id="GO:0000981">
    <property type="term" value="F:DNA-binding transcription factor activity, RNA polymerase II-specific"/>
    <property type="evidence" value="ECO:0007669"/>
    <property type="project" value="TreeGrafter"/>
</dbReference>
<evidence type="ECO:0000256" key="4">
    <source>
        <dbReference type="ARBA" id="ARBA00023015"/>
    </source>
</evidence>
<dbReference type="AlphaFoldDB" id="A0A8S4QQX1"/>
<dbReference type="PANTHER" id="PTHR10373:SF38">
    <property type="entry name" value="PROTEIN PANGOLIN, ISOFORM J"/>
    <property type="match status" value="1"/>
</dbReference>
<dbReference type="InterPro" id="IPR024940">
    <property type="entry name" value="TCF/LEF"/>
</dbReference>
<feature type="domain" description="HMG box" evidence="11">
    <location>
        <begin position="1"/>
        <end position="31"/>
    </location>
</feature>
<keyword evidence="3" id="KW-0879">Wnt signaling pathway</keyword>
<evidence type="ECO:0000313" key="13">
    <source>
        <dbReference type="Proteomes" id="UP000838756"/>
    </source>
</evidence>
<dbReference type="PROSITE" id="PS50118">
    <property type="entry name" value="HMG_BOX_2"/>
    <property type="match status" value="1"/>
</dbReference>
<keyword evidence="6" id="KW-0010">Activator</keyword>
<accession>A0A8S4QQX1</accession>
<evidence type="ECO:0000256" key="5">
    <source>
        <dbReference type="ARBA" id="ARBA00023125"/>
    </source>
</evidence>
<dbReference type="GO" id="GO:0000978">
    <property type="term" value="F:RNA polymerase II cis-regulatory region sequence-specific DNA binding"/>
    <property type="evidence" value="ECO:0007669"/>
    <property type="project" value="TreeGrafter"/>
</dbReference>
<dbReference type="PANTHER" id="PTHR10373">
    <property type="entry name" value="TRANSCRIPTION FACTOR 7 FAMILY MEMBER"/>
    <property type="match status" value="1"/>
</dbReference>
<evidence type="ECO:0000256" key="2">
    <source>
        <dbReference type="ARBA" id="ARBA00006569"/>
    </source>
</evidence>
<evidence type="ECO:0000313" key="12">
    <source>
        <dbReference type="EMBL" id="CAH2216553.1"/>
    </source>
</evidence>
<feature type="DNA-binding region" description="HMG box" evidence="9">
    <location>
        <begin position="1"/>
        <end position="31"/>
    </location>
</feature>
<reference evidence="12" key="1">
    <citation type="submission" date="2022-03" db="EMBL/GenBank/DDBJ databases">
        <authorList>
            <person name="Lindestad O."/>
        </authorList>
    </citation>
    <scope>NUCLEOTIDE SEQUENCE</scope>
</reference>
<dbReference type="InterPro" id="IPR036910">
    <property type="entry name" value="HMG_box_dom_sf"/>
</dbReference>
<comment type="caution">
    <text evidence="12">The sequence shown here is derived from an EMBL/GenBank/DDBJ whole genome shotgun (WGS) entry which is preliminary data.</text>
</comment>
<evidence type="ECO:0000256" key="8">
    <source>
        <dbReference type="ARBA" id="ARBA00023242"/>
    </source>
</evidence>
<organism evidence="12 13">
    <name type="scientific">Pararge aegeria aegeria</name>
    <dbReference type="NCBI Taxonomy" id="348720"/>
    <lineage>
        <taxon>Eukaryota</taxon>
        <taxon>Metazoa</taxon>
        <taxon>Ecdysozoa</taxon>
        <taxon>Arthropoda</taxon>
        <taxon>Hexapoda</taxon>
        <taxon>Insecta</taxon>
        <taxon>Pterygota</taxon>
        <taxon>Neoptera</taxon>
        <taxon>Endopterygota</taxon>
        <taxon>Lepidoptera</taxon>
        <taxon>Glossata</taxon>
        <taxon>Ditrysia</taxon>
        <taxon>Papilionoidea</taxon>
        <taxon>Nymphalidae</taxon>
        <taxon>Satyrinae</taxon>
        <taxon>Satyrini</taxon>
        <taxon>Parargina</taxon>
        <taxon>Pararge</taxon>
    </lineage>
</organism>
<keyword evidence="13" id="KW-1185">Reference proteome</keyword>
<dbReference type="Gene3D" id="1.10.30.10">
    <property type="entry name" value="High mobility group box domain"/>
    <property type="match status" value="1"/>
</dbReference>
<proteinExistence type="inferred from homology"/>
<evidence type="ECO:0000259" key="11">
    <source>
        <dbReference type="PROSITE" id="PS50118"/>
    </source>
</evidence>
<keyword evidence="7" id="KW-0804">Transcription</keyword>
<dbReference type="Proteomes" id="UP000838756">
    <property type="component" value="Unassembled WGS sequence"/>
</dbReference>
<evidence type="ECO:0000256" key="9">
    <source>
        <dbReference type="PROSITE-ProRule" id="PRU00267"/>
    </source>
</evidence>
<dbReference type="GO" id="GO:0060070">
    <property type="term" value="P:canonical Wnt signaling pathway"/>
    <property type="evidence" value="ECO:0007669"/>
    <property type="project" value="TreeGrafter"/>
</dbReference>
<dbReference type="EMBL" id="CAKXAJ010015756">
    <property type="protein sequence ID" value="CAH2216553.1"/>
    <property type="molecule type" value="Genomic_DNA"/>
</dbReference>
<dbReference type="OrthoDB" id="2307332at2759"/>
<keyword evidence="4" id="KW-0805">Transcription regulation</keyword>
<gene>
    <name evidence="12" type="primary">jg21887</name>
    <name evidence="12" type="ORF">PAEG_LOCUS4543</name>
</gene>
<dbReference type="GO" id="GO:1990907">
    <property type="term" value="C:beta-catenin-TCF complex"/>
    <property type="evidence" value="ECO:0007669"/>
    <property type="project" value="TreeGrafter"/>
</dbReference>
<dbReference type="GO" id="GO:0000785">
    <property type="term" value="C:chromatin"/>
    <property type="evidence" value="ECO:0007669"/>
    <property type="project" value="TreeGrafter"/>
</dbReference>
<feature type="region of interest" description="Disordered" evidence="10">
    <location>
        <begin position="30"/>
        <end position="59"/>
    </location>
</feature>